<evidence type="ECO:0000256" key="1">
    <source>
        <dbReference type="ARBA" id="ARBA00001954"/>
    </source>
</evidence>
<dbReference type="GO" id="GO:0032453">
    <property type="term" value="F:histone H3K4 demethylase activity"/>
    <property type="evidence" value="ECO:0007669"/>
    <property type="project" value="TreeGrafter"/>
</dbReference>
<evidence type="ECO:0000313" key="7">
    <source>
        <dbReference type="Proteomes" id="UP000232453"/>
    </source>
</evidence>
<dbReference type="Gene3D" id="2.60.120.650">
    <property type="entry name" value="Cupin"/>
    <property type="match status" value="1"/>
</dbReference>
<dbReference type="AlphaFoldDB" id="A0AA44UN42"/>
<protein>
    <submittedName>
        <fullName evidence="6">Cupin superfamily protein</fullName>
    </submittedName>
</protein>
<feature type="region of interest" description="Disordered" evidence="4">
    <location>
        <begin position="1"/>
        <end position="31"/>
    </location>
</feature>
<feature type="domain" description="JmjC" evidence="5">
    <location>
        <begin position="133"/>
        <end position="284"/>
    </location>
</feature>
<dbReference type="SMART" id="SM00558">
    <property type="entry name" value="JmjC"/>
    <property type="match status" value="1"/>
</dbReference>
<keyword evidence="2" id="KW-0479">Metal-binding</keyword>
<evidence type="ECO:0000313" key="6">
    <source>
        <dbReference type="EMBL" id="PKB30482.1"/>
    </source>
</evidence>
<gene>
    <name evidence="6" type="ORF">ATL51_2148</name>
</gene>
<dbReference type="InterPro" id="IPR039994">
    <property type="entry name" value="NO66-like"/>
</dbReference>
<dbReference type="SUPFAM" id="SSF51197">
    <property type="entry name" value="Clavaminate synthase-like"/>
    <property type="match status" value="1"/>
</dbReference>
<dbReference type="PROSITE" id="PS51184">
    <property type="entry name" value="JMJC"/>
    <property type="match status" value="1"/>
</dbReference>
<proteinExistence type="predicted"/>
<dbReference type="EMBL" id="PHUJ01000003">
    <property type="protein sequence ID" value="PKB30482.1"/>
    <property type="molecule type" value="Genomic_DNA"/>
</dbReference>
<evidence type="ECO:0000256" key="3">
    <source>
        <dbReference type="ARBA" id="ARBA00023004"/>
    </source>
</evidence>
<dbReference type="InterPro" id="IPR003347">
    <property type="entry name" value="JmjC_dom"/>
</dbReference>
<accession>A0AA44UN42</accession>
<reference evidence="6 7" key="1">
    <citation type="submission" date="2017-11" db="EMBL/GenBank/DDBJ databases">
        <title>Sequencing the genomes of 1000 actinobacteria strains.</title>
        <authorList>
            <person name="Klenk H.-P."/>
        </authorList>
    </citation>
    <scope>NUCLEOTIDE SEQUENCE [LARGE SCALE GENOMIC DNA]</scope>
    <source>
        <strain evidence="6 7">DSM 44104</strain>
    </source>
</reference>
<comment type="caution">
    <text evidence="6">The sequence shown here is derived from an EMBL/GenBank/DDBJ whole genome shotgun (WGS) entry which is preliminary data.</text>
</comment>
<comment type="cofactor">
    <cofactor evidence="1">
        <name>Fe(2+)</name>
        <dbReference type="ChEBI" id="CHEBI:29033"/>
    </cofactor>
</comment>
<feature type="compositionally biased region" description="Low complexity" evidence="4">
    <location>
        <begin position="13"/>
        <end position="31"/>
    </location>
</feature>
<dbReference type="GO" id="GO:0046872">
    <property type="term" value="F:metal ion binding"/>
    <property type="evidence" value="ECO:0007669"/>
    <property type="project" value="UniProtKB-KW"/>
</dbReference>
<dbReference type="PANTHER" id="PTHR13096">
    <property type="entry name" value="MINA53 MYC INDUCED NUCLEAR ANTIGEN"/>
    <property type="match status" value="1"/>
</dbReference>
<organism evidence="6 7">
    <name type="scientific">Pseudonocardia alni</name>
    <name type="common">Amycolata alni</name>
    <dbReference type="NCBI Taxonomy" id="33907"/>
    <lineage>
        <taxon>Bacteria</taxon>
        <taxon>Bacillati</taxon>
        <taxon>Actinomycetota</taxon>
        <taxon>Actinomycetes</taxon>
        <taxon>Pseudonocardiales</taxon>
        <taxon>Pseudonocardiaceae</taxon>
        <taxon>Pseudonocardia</taxon>
    </lineage>
</organism>
<evidence type="ECO:0000256" key="4">
    <source>
        <dbReference type="SAM" id="MobiDB-lite"/>
    </source>
</evidence>
<dbReference type="GO" id="GO:0051864">
    <property type="term" value="F:histone H3K36 demethylase activity"/>
    <property type="evidence" value="ECO:0007669"/>
    <property type="project" value="TreeGrafter"/>
</dbReference>
<name>A0AA44UN42_PSEA5</name>
<sequence length="437" mass="45727">MAPTAVRTELSEPTAGAGSPPAGTPAPAGARAASGNCALARLVGSDTDTFGARHWGTTALLRTGADTGAFRDLLDLDGVDELLSRRGLRTPFLRLARNGSVVGSGDFTGPGGVGAEIGDQVRDDKVAALFGDGSTVVLQALHRVWPGVIDFCTALAEDLGHPVQANAYITPPQSQGFSAHYDVHDVFVLQLAGQKHWRVHAPVHTDPLRSQPWSDHGDAVAARARDDEPVIDRVLEPGDVLYLPRGWLHSATALGDVSAHLTVGVHVVTRYALVESLLALVASDERLRASLPLGVDLADPEQLAPHLDAVRAALTGALAAAPAEDVSRRVRGRVWSGGRPEPVRPVAAAAFARDLAPGDTVRRRLGVHHRLVPGDDRVVLELAEKTLTLPAVVAPALAALLGGGTHTVGDLPGLDADDQVVLVRRLLREGVLVPATA</sequence>
<dbReference type="PANTHER" id="PTHR13096:SF8">
    <property type="entry name" value="RIBOSOMAL OXYGENASE 1"/>
    <property type="match status" value="1"/>
</dbReference>
<evidence type="ECO:0000259" key="5">
    <source>
        <dbReference type="PROSITE" id="PS51184"/>
    </source>
</evidence>
<dbReference type="Pfam" id="PF08007">
    <property type="entry name" value="JmjC_2"/>
    <property type="match status" value="1"/>
</dbReference>
<evidence type="ECO:0000256" key="2">
    <source>
        <dbReference type="ARBA" id="ARBA00022723"/>
    </source>
</evidence>
<keyword evidence="3" id="KW-0408">Iron</keyword>
<dbReference type="Proteomes" id="UP000232453">
    <property type="component" value="Unassembled WGS sequence"/>
</dbReference>